<dbReference type="PANTHER" id="PTHR46068">
    <property type="entry name" value="PROTEIN CBG27172"/>
    <property type="match status" value="1"/>
</dbReference>
<organism evidence="1 3">
    <name type="scientific">Rotaria socialis</name>
    <dbReference type="NCBI Taxonomy" id="392032"/>
    <lineage>
        <taxon>Eukaryota</taxon>
        <taxon>Metazoa</taxon>
        <taxon>Spiralia</taxon>
        <taxon>Gnathifera</taxon>
        <taxon>Rotifera</taxon>
        <taxon>Eurotatoria</taxon>
        <taxon>Bdelloidea</taxon>
        <taxon>Philodinida</taxon>
        <taxon>Philodinidae</taxon>
        <taxon>Rotaria</taxon>
    </lineage>
</organism>
<dbReference type="PANTHER" id="PTHR46068:SF1">
    <property type="entry name" value="TRANSPOSASE IS30-LIKE HTH DOMAIN-CONTAINING PROTEIN"/>
    <property type="match status" value="1"/>
</dbReference>
<dbReference type="Gene3D" id="3.30.420.10">
    <property type="entry name" value="Ribonuclease H-like superfamily/Ribonuclease H"/>
    <property type="match status" value="1"/>
</dbReference>
<protein>
    <submittedName>
        <fullName evidence="1">Uncharacterized protein</fullName>
    </submittedName>
</protein>
<comment type="caution">
    <text evidence="1">The sequence shown here is derived from an EMBL/GenBank/DDBJ whole genome shotgun (WGS) entry which is preliminary data.</text>
</comment>
<evidence type="ECO:0000313" key="2">
    <source>
        <dbReference type="EMBL" id="CAF4499287.1"/>
    </source>
</evidence>
<name>A0A818JCI8_9BILA</name>
<dbReference type="Proteomes" id="UP000663833">
    <property type="component" value="Unassembled WGS sequence"/>
</dbReference>
<sequence>MTRDEREALSQRICHFYLDSSNRSVKTTVNYFTKQNIPPRTIYYVLNKYFKYGTTKDRRRTGRPLKLTTEHIQNLVKSVNNRCGLSQRKMARRFQVHQSTISRNLRRRTAIVIRKRRKAPKMDNKEQENRARKNCGKLYRQLLNGCDLILDDEKYFKLSGNNVCGNRYFYSTDPSSAPPNIKFQGKKKFEPKVMIWMACSSKGISDIYVHRSKQAIDQHTYLKECINKRLLAFIERYHNDGNYLFWPDLANVHYAKVVQTRLNEKNVLYVRRQDNPPNVPQARPIEYIWAQLERKIYENNWEAKNVNTLIRRIRQKVKELNRIALQTMIRGTPMKHRAMWRNGLYSVC</sequence>
<evidence type="ECO:0000313" key="1">
    <source>
        <dbReference type="EMBL" id="CAF3537115.1"/>
    </source>
</evidence>
<dbReference type="EMBL" id="CAJNYD010003676">
    <property type="protein sequence ID" value="CAF3537115.1"/>
    <property type="molecule type" value="Genomic_DNA"/>
</dbReference>
<dbReference type="Proteomes" id="UP000663851">
    <property type="component" value="Unassembled WGS sequence"/>
</dbReference>
<dbReference type="InterPro" id="IPR036397">
    <property type="entry name" value="RNaseH_sf"/>
</dbReference>
<evidence type="ECO:0000313" key="3">
    <source>
        <dbReference type="Proteomes" id="UP000663833"/>
    </source>
</evidence>
<reference evidence="1" key="1">
    <citation type="submission" date="2021-02" db="EMBL/GenBank/DDBJ databases">
        <authorList>
            <person name="Nowell W R."/>
        </authorList>
    </citation>
    <scope>NUCLEOTIDE SEQUENCE</scope>
</reference>
<gene>
    <name evidence="2" type="ORF">HFQ381_LOCUS27649</name>
    <name evidence="1" type="ORF">LUA448_LOCUS27274</name>
</gene>
<accession>A0A818JCI8</accession>
<dbReference type="AlphaFoldDB" id="A0A818JCI8"/>
<proteinExistence type="predicted"/>
<dbReference type="GO" id="GO:0003676">
    <property type="term" value="F:nucleic acid binding"/>
    <property type="evidence" value="ECO:0007669"/>
    <property type="project" value="InterPro"/>
</dbReference>
<dbReference type="EMBL" id="CAJOBO010003644">
    <property type="protein sequence ID" value="CAF4499287.1"/>
    <property type="molecule type" value="Genomic_DNA"/>
</dbReference>